<protein>
    <submittedName>
        <fullName evidence="5">Rap-GAP domain-containing protein</fullName>
    </submittedName>
</protein>
<dbReference type="SMART" id="SM01118">
    <property type="entry name" value="CYTH"/>
    <property type="match status" value="1"/>
</dbReference>
<accession>A0A914C5D9</accession>
<evidence type="ECO:0000256" key="1">
    <source>
        <dbReference type="ARBA" id="ARBA00022468"/>
    </source>
</evidence>
<dbReference type="GO" id="GO:0051726">
    <property type="term" value="P:regulation of cell cycle"/>
    <property type="evidence" value="ECO:0007669"/>
    <property type="project" value="TreeGrafter"/>
</dbReference>
<dbReference type="InterPro" id="IPR008173">
    <property type="entry name" value="Adenylyl_cyclase_CyaB"/>
</dbReference>
<dbReference type="InterPro" id="IPR016024">
    <property type="entry name" value="ARM-type_fold"/>
</dbReference>
<feature type="domain" description="Rap-GAP" evidence="3">
    <location>
        <begin position="1248"/>
        <end position="1464"/>
    </location>
</feature>
<evidence type="ECO:0000256" key="2">
    <source>
        <dbReference type="SAM" id="MobiDB-lite"/>
    </source>
</evidence>
<dbReference type="InterPro" id="IPR003913">
    <property type="entry name" value="Tuberin"/>
</dbReference>
<dbReference type="InterPro" id="IPR023577">
    <property type="entry name" value="CYTH_domain"/>
</dbReference>
<feature type="compositionally biased region" description="Polar residues" evidence="2">
    <location>
        <begin position="1103"/>
        <end position="1114"/>
    </location>
</feature>
<keyword evidence="4" id="KW-1185">Reference proteome</keyword>
<dbReference type="GO" id="GO:0033596">
    <property type="term" value="C:TSC1-TSC2 complex"/>
    <property type="evidence" value="ECO:0007669"/>
    <property type="project" value="InterPro"/>
</dbReference>
<dbReference type="Pfam" id="PF11864">
    <property type="entry name" value="DUF3384"/>
    <property type="match status" value="1"/>
</dbReference>
<dbReference type="PANTHER" id="PTHR10063">
    <property type="entry name" value="TUBERIN"/>
    <property type="match status" value="1"/>
</dbReference>
<dbReference type="InterPro" id="IPR000331">
    <property type="entry name" value="Rap/Ran_GAP_dom"/>
</dbReference>
<dbReference type="CDD" id="cd07890">
    <property type="entry name" value="CYTH-like_AC_IV-like"/>
    <property type="match status" value="1"/>
</dbReference>
<reference evidence="5" key="1">
    <citation type="submission" date="2022-11" db="UniProtKB">
        <authorList>
            <consortium name="WormBaseParasite"/>
        </authorList>
    </citation>
    <scope>IDENTIFICATION</scope>
</reference>
<dbReference type="WBParaSite" id="ACRNAN_Path_312.g1207.t3">
    <property type="protein sequence ID" value="ACRNAN_Path_312.g1207.t3"/>
    <property type="gene ID" value="ACRNAN_Path_312.g1207"/>
</dbReference>
<dbReference type="SUPFAM" id="SSF48371">
    <property type="entry name" value="ARM repeat"/>
    <property type="match status" value="1"/>
</dbReference>
<dbReference type="Pfam" id="PF02145">
    <property type="entry name" value="Rap_GAP"/>
    <property type="match status" value="1"/>
</dbReference>
<dbReference type="InterPro" id="IPR035974">
    <property type="entry name" value="Rap/Ran-GAP_sf"/>
</dbReference>
<dbReference type="GO" id="GO:0005634">
    <property type="term" value="C:nucleus"/>
    <property type="evidence" value="ECO:0007669"/>
    <property type="project" value="InterPro"/>
</dbReference>
<keyword evidence="1" id="KW-0343">GTPase activation</keyword>
<evidence type="ECO:0000313" key="4">
    <source>
        <dbReference type="Proteomes" id="UP000887540"/>
    </source>
</evidence>
<dbReference type="GO" id="GO:0030178">
    <property type="term" value="P:negative regulation of Wnt signaling pathway"/>
    <property type="evidence" value="ECO:0007669"/>
    <property type="project" value="TreeGrafter"/>
</dbReference>
<dbReference type="GO" id="GO:0005096">
    <property type="term" value="F:GTPase activator activity"/>
    <property type="evidence" value="ECO:0007669"/>
    <property type="project" value="UniProtKB-KW"/>
</dbReference>
<dbReference type="GO" id="GO:0032007">
    <property type="term" value="P:negative regulation of TOR signaling"/>
    <property type="evidence" value="ECO:0007669"/>
    <property type="project" value="InterPro"/>
</dbReference>
<organism evidence="4 5">
    <name type="scientific">Acrobeloides nanus</name>
    <dbReference type="NCBI Taxonomy" id="290746"/>
    <lineage>
        <taxon>Eukaryota</taxon>
        <taxon>Metazoa</taxon>
        <taxon>Ecdysozoa</taxon>
        <taxon>Nematoda</taxon>
        <taxon>Chromadorea</taxon>
        <taxon>Rhabditida</taxon>
        <taxon>Tylenchina</taxon>
        <taxon>Cephalobomorpha</taxon>
        <taxon>Cephaloboidea</taxon>
        <taxon>Cephalobidae</taxon>
        <taxon>Acrobeloides</taxon>
    </lineage>
</organism>
<dbReference type="InterPro" id="IPR018515">
    <property type="entry name" value="Tuberin-type_domain"/>
</dbReference>
<evidence type="ECO:0000313" key="5">
    <source>
        <dbReference type="WBParaSite" id="ACRNAN_Path_312.g1207.t3"/>
    </source>
</evidence>
<dbReference type="InterPro" id="IPR024584">
    <property type="entry name" value="Tuberin_N"/>
</dbReference>
<dbReference type="Proteomes" id="UP000887540">
    <property type="component" value="Unplaced"/>
</dbReference>
<dbReference type="GO" id="GO:0051056">
    <property type="term" value="P:regulation of small GTPase mediated signal transduction"/>
    <property type="evidence" value="ECO:0007669"/>
    <property type="project" value="InterPro"/>
</dbReference>
<dbReference type="PROSITE" id="PS50085">
    <property type="entry name" value="RAPGAP"/>
    <property type="match status" value="1"/>
</dbReference>
<dbReference type="Pfam" id="PF03542">
    <property type="entry name" value="Tuberin"/>
    <property type="match status" value="1"/>
</dbReference>
<dbReference type="SUPFAM" id="SSF111347">
    <property type="entry name" value="Rap/Ran-GAP"/>
    <property type="match status" value="1"/>
</dbReference>
<dbReference type="PRINTS" id="PR01431">
    <property type="entry name" value="TUBERIN"/>
</dbReference>
<dbReference type="GO" id="GO:0046627">
    <property type="term" value="P:negative regulation of insulin receptor signaling pathway"/>
    <property type="evidence" value="ECO:0007669"/>
    <property type="project" value="TreeGrafter"/>
</dbReference>
<dbReference type="GO" id="GO:0016462">
    <property type="term" value="F:pyrophosphatase activity"/>
    <property type="evidence" value="ECO:0007669"/>
    <property type="project" value="UniProtKB-ARBA"/>
</dbReference>
<dbReference type="GO" id="GO:0051898">
    <property type="term" value="P:negative regulation of phosphatidylinositol 3-kinase/protein kinase B signal transduction"/>
    <property type="evidence" value="ECO:0007669"/>
    <property type="project" value="TreeGrafter"/>
</dbReference>
<proteinExistence type="predicted"/>
<dbReference type="InterPro" id="IPR027107">
    <property type="entry name" value="Tuberin/Ral-act_asu"/>
</dbReference>
<name>A0A914C5D9_9BILA</name>
<dbReference type="InterPro" id="IPR033469">
    <property type="entry name" value="CYTH-like_dom_sf"/>
</dbReference>
<feature type="region of interest" description="Disordered" evidence="2">
    <location>
        <begin position="1103"/>
        <end position="1145"/>
    </location>
</feature>
<dbReference type="Gene3D" id="3.40.50.11210">
    <property type="entry name" value="Rap/Ran-GAP"/>
    <property type="match status" value="1"/>
</dbReference>
<dbReference type="SUPFAM" id="SSF55154">
    <property type="entry name" value="CYTH-like phosphatases"/>
    <property type="match status" value="1"/>
</dbReference>
<sequence length="1569" mass="176559">MSQGSSTKVRSKTIEALQEVVVQRKLQVSTLEGILHETRDMLYNDSLREPFLQLMINLTRAQIDELGLALRGTFFELITEIGFEELSLKWLRAMTIDGKSIEPFEYKIADLLSVWLTETLELESHSQAIELIEYTEKLFTNNAAFIEEEYLRRIVLSCCRKACHGSPDSYIPPILLLLESILKFSYIPQSQLFNLISTMCLLTCHPDHSMKAWRVMRIVLTSVNAYSALKMLQGILTNLTHSDNECTSHGVVVKIVRGAVFCVAMALWGSQRIEVLRCPSSVMLPSLTEAMAVDPLAGKERIEVLRCPSSVMLPSLTEAMAVDPLAGKEVLLALKRLVGKYGKTLQQLTWNCVLQSLERAVKLCKADPLMRNEMLSELHKVINIIEHLYAENEYAGSSEAFFLLVELCVEDRPDESVIGLIDYKVSCIDPLSGSWLKHMASLIEKYIVSDGNSLKRREKALVVLNETYNKYRLLYEQDIIRQLILKFCSKIADEKDATFQYQLINVLFAVAKTVTLRVNSDNELFKEIIKKIDELLNGSVKTFVTNDNLEVVATSIGDVLNERWKSFDIGLINMIFAMLFRHIQLQYFNGFIQEIGADVRARIFESLLLVHCDPLTGQLTRLIIVSSPSQIKRVTNTRVVRAGDDTAGEFSWSQICQVVTQALVTEQWWPVLRSLLECLSGVFEFRLLVYTAGEKAVTELITAILGLHKRNVEGQILSTDGELPKYLCPVLSKLINYTNDVALCRILVDCVAGGCVQAIMACDLAVQVLPDKMAIVNRQLMESLASLRPSAVLAIPIIELISDSAEVDAFHEFFQPKHFKLVVDVLAPYCNNKFNTFIVASVHRVMMRWYARVPEKDRLEIGQYALAQFAKVNFAPENLHETNSFKNVNTYKTERARSQEAPNKQTHQLEATRSVLHATINSGMGCRQPSGDGRQMNSAPFEEPLPIFSIGAPSLTPDVSSPTVDMVPNEGPMEVVQAQPTVRQEQERAEKELRLQLVSEALDSLAAFFRFFRKRNQNTFISQLRQLQTNTTASEQGVSEKRIEHWIIDDSILTLRVLAKVDEENDDSLARRLQTISIDRPSGLKGPAAASVAAKAVSAAISENPNQNIESSKQLPEDPLSSPVRDLRRRHQSAIQGPTTNQRQTLARLSQKTTLDDSFPPTRETMSVTDLVEESALVPTVEWIQLTVRHLYGKDSWMMRSFDRIPEDFDAVSSIPVIDPSSLLLHLRGHRDAVFINPKEKEATARTLRNLDRISPEEFHAVGVLYIGEDQTTEQEILSNQYGSERYAKFIRLLGKVTSLEGNPGGLVPGKHGRYTFEDIEAIARTVFLVATLMPKSENDPKCNAKKALIGNNFVSIVFNESGVPYKLGTVSGQFNHIALEVVPHDEETVCITLHARREIACWLAMTRAFLPDAQAVKVLRKMAIRAQLSVNHDTFFNSPNGRLKLREFCGLGQEEAELIFYDRPDTEGPKLSSFVKASINDPKNVKEALKMSAGIKAELHKTRTLFVYDQTRIHLDEVQDLGDFMELEVCLRDDQTVEEGQHIAFEIMEKLQIPKEALMSGAYVDSLK</sequence>
<dbReference type="PANTHER" id="PTHR10063:SF0">
    <property type="entry name" value="TUBERIN"/>
    <property type="match status" value="1"/>
</dbReference>
<evidence type="ECO:0000259" key="3">
    <source>
        <dbReference type="PROSITE" id="PS50085"/>
    </source>
</evidence>
<feature type="compositionally biased region" description="Polar residues" evidence="2">
    <location>
        <begin position="1133"/>
        <end position="1145"/>
    </location>
</feature>